<name>A0A250KSE1_9GAMM</name>
<proteinExistence type="predicted"/>
<evidence type="ECO:0000313" key="1">
    <source>
        <dbReference type="EMBL" id="BBA33881.1"/>
    </source>
</evidence>
<keyword evidence="2" id="KW-1185">Reference proteome</keyword>
<sequence>MAGKRSFADNLCEEFEMTPEQEAQLRAFLASLPEMSVDQLFEALHKARCSKAAAPEDAAPYWRALMIGVGEQLHRRLGPGALQEYATRYNIG</sequence>
<evidence type="ECO:0000313" key="2">
    <source>
        <dbReference type="Proteomes" id="UP000266313"/>
    </source>
</evidence>
<gene>
    <name evidence="1" type="ORF">sS8_1927</name>
</gene>
<dbReference type="Proteomes" id="UP000266313">
    <property type="component" value="Chromosome"/>
</dbReference>
<dbReference type="AlphaFoldDB" id="A0A250KSE1"/>
<organism evidence="1 2">
    <name type="scientific">Methylocaldum marinum</name>
    <dbReference type="NCBI Taxonomy" id="1432792"/>
    <lineage>
        <taxon>Bacteria</taxon>
        <taxon>Pseudomonadati</taxon>
        <taxon>Pseudomonadota</taxon>
        <taxon>Gammaproteobacteria</taxon>
        <taxon>Methylococcales</taxon>
        <taxon>Methylococcaceae</taxon>
        <taxon>Methylocaldum</taxon>
    </lineage>
</organism>
<reference evidence="1 2" key="1">
    <citation type="submission" date="2016-12" db="EMBL/GenBank/DDBJ databases">
        <title>Genome sequencing of Methylocaldum marinum.</title>
        <authorList>
            <person name="Takeuchi M."/>
            <person name="Kamagata Y."/>
            <person name="Hiraoka S."/>
            <person name="Oshima K."/>
            <person name="Hattori M."/>
            <person name="Iwasaki W."/>
        </authorList>
    </citation>
    <scope>NUCLEOTIDE SEQUENCE [LARGE SCALE GENOMIC DNA]</scope>
    <source>
        <strain evidence="1 2">S8</strain>
    </source>
</reference>
<dbReference type="EMBL" id="AP017928">
    <property type="protein sequence ID" value="BBA33881.1"/>
    <property type="molecule type" value="Genomic_DNA"/>
</dbReference>
<protein>
    <submittedName>
        <fullName evidence="1">Uncharacterized protein</fullName>
    </submittedName>
</protein>
<dbReference type="KEGG" id="mmai:sS8_1927"/>
<accession>A0A250KSE1</accession>